<dbReference type="AlphaFoldDB" id="A0A0G1EBY9"/>
<dbReference type="EMBL" id="LCEK01000014">
    <property type="protein sequence ID" value="KKS72088.1"/>
    <property type="molecule type" value="Genomic_DNA"/>
</dbReference>
<dbReference type="Gene3D" id="3.40.50.1820">
    <property type="entry name" value="alpha/beta hydrolase"/>
    <property type="match status" value="1"/>
</dbReference>
<evidence type="ECO:0000313" key="3">
    <source>
        <dbReference type="Proteomes" id="UP000033867"/>
    </source>
</evidence>
<dbReference type="InterPro" id="IPR050261">
    <property type="entry name" value="FrsA_esterase"/>
</dbReference>
<dbReference type="InterPro" id="IPR029058">
    <property type="entry name" value="AB_hydrolase_fold"/>
</dbReference>
<dbReference type="PANTHER" id="PTHR22946">
    <property type="entry name" value="DIENELACTONE HYDROLASE DOMAIN-CONTAINING PROTEIN-RELATED"/>
    <property type="match status" value="1"/>
</dbReference>
<dbReference type="SUPFAM" id="SSF53474">
    <property type="entry name" value="alpha/beta-Hydrolases"/>
    <property type="match status" value="1"/>
</dbReference>
<comment type="caution">
    <text evidence="2">The sequence shown here is derived from an EMBL/GenBank/DDBJ whole genome shotgun (WGS) entry which is preliminary data.</text>
</comment>
<organism evidence="2 3">
    <name type="scientific">Candidatus Magasanikbacteria bacterium GW2011_GWE2_42_7</name>
    <dbReference type="NCBI Taxonomy" id="1619052"/>
    <lineage>
        <taxon>Bacteria</taxon>
        <taxon>Candidatus Magasanikiibacteriota</taxon>
    </lineage>
</organism>
<gene>
    <name evidence="2" type="ORF">UV42_C0014G0027</name>
</gene>
<dbReference type="GO" id="GO:0008236">
    <property type="term" value="F:serine-type peptidase activity"/>
    <property type="evidence" value="ECO:0007669"/>
    <property type="project" value="InterPro"/>
</dbReference>
<reference evidence="2 3" key="1">
    <citation type="journal article" date="2015" name="Nature">
        <title>rRNA introns, odd ribosomes, and small enigmatic genomes across a large radiation of phyla.</title>
        <authorList>
            <person name="Brown C.T."/>
            <person name="Hug L.A."/>
            <person name="Thomas B.C."/>
            <person name="Sharon I."/>
            <person name="Castelle C.J."/>
            <person name="Singh A."/>
            <person name="Wilkins M.J."/>
            <person name="Williams K.H."/>
            <person name="Banfield J.F."/>
        </authorList>
    </citation>
    <scope>NUCLEOTIDE SEQUENCE [LARGE SCALE GENOMIC DNA]</scope>
</reference>
<evidence type="ECO:0000313" key="2">
    <source>
        <dbReference type="EMBL" id="KKS72088.1"/>
    </source>
</evidence>
<dbReference type="GO" id="GO:0006508">
    <property type="term" value="P:proteolysis"/>
    <property type="evidence" value="ECO:0007669"/>
    <property type="project" value="InterPro"/>
</dbReference>
<feature type="domain" description="Peptidase S9 prolyl oligopeptidase catalytic" evidence="1">
    <location>
        <begin position="44"/>
        <end position="215"/>
    </location>
</feature>
<name>A0A0G1EBY9_9BACT</name>
<protein>
    <recommendedName>
        <fullName evidence="1">Peptidase S9 prolyl oligopeptidase catalytic domain-containing protein</fullName>
    </recommendedName>
</protein>
<proteinExistence type="predicted"/>
<sequence length="251" mass="28441">MHTLRTRFANDIVAEFLPSQKPSNNVIIFCDGMPSLPGKKQRLMEFFAKRGYWAFNPRYRGVWESSGSFLEKSPVEDIRDVIDGLFQPIKSIWDSVEYDIYPKNIVIVGGSFGGPAALLLSTDPRVSAVVTVAGVVDWTAQGEIEPLDWLYTITTQAFGEGYRMTKKNWDKLSSGTFYNPVNQLEDIDPTKVLMIHAKDDTVVPYETTQVFAKKMGISLISLRIGDHLSSSILTRWKIWRQVKKHLTSLMT</sequence>
<dbReference type="Proteomes" id="UP000033867">
    <property type="component" value="Unassembled WGS sequence"/>
</dbReference>
<accession>A0A0G1EBY9</accession>
<dbReference type="InterPro" id="IPR001375">
    <property type="entry name" value="Peptidase_S9_cat"/>
</dbReference>
<evidence type="ECO:0000259" key="1">
    <source>
        <dbReference type="Pfam" id="PF00326"/>
    </source>
</evidence>
<dbReference type="Pfam" id="PF00326">
    <property type="entry name" value="Peptidase_S9"/>
    <property type="match status" value="1"/>
</dbReference>